<dbReference type="SUPFAM" id="SSF53474">
    <property type="entry name" value="alpha/beta-Hydrolases"/>
    <property type="match status" value="1"/>
</dbReference>
<dbReference type="Gene3D" id="3.40.50.1820">
    <property type="entry name" value="alpha/beta hydrolase"/>
    <property type="match status" value="1"/>
</dbReference>
<dbReference type="EMBL" id="FQUX01000003">
    <property type="protein sequence ID" value="SHF23449.1"/>
    <property type="molecule type" value="Genomic_DNA"/>
</dbReference>
<name>A0A1M4ZZJ4_9FLAO</name>
<dbReference type="AlphaFoldDB" id="A0A1M4ZZJ4"/>
<dbReference type="RefSeq" id="WP_072861670.1">
    <property type="nucleotide sequence ID" value="NZ_FQUX01000003.1"/>
</dbReference>
<dbReference type="GO" id="GO:0052689">
    <property type="term" value="F:carboxylic ester hydrolase activity"/>
    <property type="evidence" value="ECO:0007669"/>
    <property type="project" value="TreeGrafter"/>
</dbReference>
<dbReference type="PANTHER" id="PTHR43265:SF1">
    <property type="entry name" value="ESTERASE ESTD"/>
    <property type="match status" value="1"/>
</dbReference>
<dbReference type="PANTHER" id="PTHR43265">
    <property type="entry name" value="ESTERASE ESTD"/>
    <property type="match status" value="1"/>
</dbReference>
<dbReference type="InterPro" id="IPR029058">
    <property type="entry name" value="AB_hydrolase_fold"/>
</dbReference>
<dbReference type="Proteomes" id="UP000184406">
    <property type="component" value="Unassembled WGS sequence"/>
</dbReference>
<dbReference type="InterPro" id="IPR000383">
    <property type="entry name" value="Xaa-Pro-like_dom"/>
</dbReference>
<organism evidence="2 3">
    <name type="scientific">Arenibacter palladensis</name>
    <dbReference type="NCBI Taxonomy" id="237373"/>
    <lineage>
        <taxon>Bacteria</taxon>
        <taxon>Pseudomonadati</taxon>
        <taxon>Bacteroidota</taxon>
        <taxon>Flavobacteriia</taxon>
        <taxon>Flavobacteriales</taxon>
        <taxon>Flavobacteriaceae</taxon>
        <taxon>Arenibacter</taxon>
    </lineage>
</organism>
<protein>
    <recommendedName>
        <fullName evidence="1">Xaa-Pro dipeptidyl-peptidase-like domain-containing protein</fullName>
    </recommendedName>
</protein>
<dbReference type="Pfam" id="PF02129">
    <property type="entry name" value="Peptidase_S15"/>
    <property type="match status" value="1"/>
</dbReference>
<evidence type="ECO:0000313" key="3">
    <source>
        <dbReference type="Proteomes" id="UP000184406"/>
    </source>
</evidence>
<keyword evidence="3" id="KW-1185">Reference proteome</keyword>
<dbReference type="InterPro" id="IPR053145">
    <property type="entry name" value="AB_hydrolase_Est10"/>
</dbReference>
<dbReference type="OrthoDB" id="9809549at2"/>
<reference evidence="3" key="1">
    <citation type="submission" date="2016-11" db="EMBL/GenBank/DDBJ databases">
        <authorList>
            <person name="Varghese N."/>
            <person name="Submissions S."/>
        </authorList>
    </citation>
    <scope>NUCLEOTIDE SEQUENCE [LARGE SCALE GENOMIC DNA]</scope>
    <source>
        <strain evidence="3">DSM 17539</strain>
    </source>
</reference>
<sequence length="425" mass="48151">MRFFGLLVIICLTATLQGQSFKGNISHGKTSFNYQIELAKIEGKTRAFFSSMAMNAFEIPCQNTTYDNGSLNFYVISDFYTYEYKFLPYNRNFKGQLKVYSNETEQLLNTFETELTPDNITESELIEKQELIFVSNNLKLHGTLWKPKNPIKKGLFYVTSSQGNDRSGTNAEAQYFADLGYTVFNYDKRGTGKSEGDWQSATIEELCADDINALEFFSKISSLPLSEIGIKGSSQGGIKIPYILSKVPDLGFGVSISCPGGTILESDLNHWKNLNYDLLGKANIDRALNVQKAGYDYLAGNISYESLLTIKNENGKENWLKHIWIPEEGVQKDYKLNFSGLPYFEKITQPILVIQGLSDEIIPMDSYKTIEKVISKSNSNNYKVITLKNTSHSMTSVNNEFPYFELLTPEYLTVITNWLKVIEAR</sequence>
<accession>A0A1M4ZZJ4</accession>
<evidence type="ECO:0000313" key="2">
    <source>
        <dbReference type="EMBL" id="SHF23449.1"/>
    </source>
</evidence>
<feature type="domain" description="Xaa-Pro dipeptidyl-peptidase-like" evidence="1">
    <location>
        <begin position="158"/>
        <end position="392"/>
    </location>
</feature>
<gene>
    <name evidence="2" type="ORF">SAMN03080594_10327</name>
</gene>
<evidence type="ECO:0000259" key="1">
    <source>
        <dbReference type="Pfam" id="PF02129"/>
    </source>
</evidence>
<proteinExistence type="predicted"/>